<gene>
    <name evidence="2" type="ORF">EYC82_00410</name>
</gene>
<dbReference type="Proteomes" id="UP001143304">
    <property type="component" value="Unassembled WGS sequence"/>
</dbReference>
<protein>
    <submittedName>
        <fullName evidence="2">DUF2141 domain-containing protein</fullName>
    </submittedName>
</protein>
<feature type="transmembrane region" description="Helical" evidence="1">
    <location>
        <begin position="54"/>
        <end position="73"/>
    </location>
</feature>
<keyword evidence="1" id="KW-0472">Membrane</keyword>
<sequence length="202" mass="22532">MFRMCCKTVVYCKKYLLEHCNTLLLRERRLIPGTIWAMLVADITWSIAMSKNLVTAFLLNLFLGMFASQWTFADDLTGILIVELSGLKDATGDVYIAVYNSEDDWLSEDAVFASEKVAIADALDGELVRTELQLPLDDYALTVFYDADGDGELNTNFIGIPKEPFAMSNNAVAKFGPPKYDEAVFTLGAEPLIQHIVIQTLE</sequence>
<organism evidence="2 3">
    <name type="scientific">Candidatus Marimicrobium litorale</name>
    <dbReference type="NCBI Taxonomy" id="2518991"/>
    <lineage>
        <taxon>Bacteria</taxon>
        <taxon>Pseudomonadati</taxon>
        <taxon>Pseudomonadota</taxon>
        <taxon>Gammaproteobacteria</taxon>
        <taxon>Cellvibrionales</taxon>
        <taxon>Halieaceae</taxon>
        <taxon>Marimicrobium</taxon>
    </lineage>
</organism>
<dbReference type="Pfam" id="PF09912">
    <property type="entry name" value="DUF2141"/>
    <property type="match status" value="1"/>
</dbReference>
<reference evidence="2" key="1">
    <citation type="submission" date="2019-02" db="EMBL/GenBank/DDBJ databases">
        <authorList>
            <person name="Li S.-H."/>
        </authorList>
    </citation>
    <scope>NUCLEOTIDE SEQUENCE</scope>
    <source>
        <strain evidence="2">IMCC11814</strain>
    </source>
</reference>
<accession>A0ABT3T119</accession>
<evidence type="ECO:0000313" key="3">
    <source>
        <dbReference type="Proteomes" id="UP001143304"/>
    </source>
</evidence>
<keyword evidence="1" id="KW-1133">Transmembrane helix</keyword>
<dbReference type="EMBL" id="SHNO01000001">
    <property type="protein sequence ID" value="MCX2975814.1"/>
    <property type="molecule type" value="Genomic_DNA"/>
</dbReference>
<keyword evidence="3" id="KW-1185">Reference proteome</keyword>
<proteinExistence type="predicted"/>
<evidence type="ECO:0000313" key="2">
    <source>
        <dbReference type="EMBL" id="MCX2975814.1"/>
    </source>
</evidence>
<name>A0ABT3T119_9GAMM</name>
<evidence type="ECO:0000256" key="1">
    <source>
        <dbReference type="SAM" id="Phobius"/>
    </source>
</evidence>
<keyword evidence="1" id="KW-0812">Transmembrane</keyword>
<comment type="caution">
    <text evidence="2">The sequence shown here is derived from an EMBL/GenBank/DDBJ whole genome shotgun (WGS) entry which is preliminary data.</text>
</comment>
<dbReference type="InterPro" id="IPR018673">
    <property type="entry name" value="DUF2141"/>
</dbReference>